<dbReference type="Gene3D" id="3.30.470.20">
    <property type="entry name" value="ATP-grasp fold, B domain"/>
    <property type="match status" value="1"/>
</dbReference>
<dbReference type="GO" id="GO:0046872">
    <property type="term" value="F:metal ion binding"/>
    <property type="evidence" value="ECO:0007669"/>
    <property type="project" value="InterPro"/>
</dbReference>
<dbReference type="Pfam" id="PF08443">
    <property type="entry name" value="RimK"/>
    <property type="match status" value="1"/>
</dbReference>
<accession>A0A1V1NWW3</accession>
<evidence type="ECO:0000313" key="4">
    <source>
        <dbReference type="Proteomes" id="UP000189670"/>
    </source>
</evidence>
<proteinExistence type="predicted"/>
<evidence type="ECO:0000259" key="2">
    <source>
        <dbReference type="PROSITE" id="PS50975"/>
    </source>
</evidence>
<dbReference type="InterPro" id="IPR011761">
    <property type="entry name" value="ATP-grasp"/>
</dbReference>
<dbReference type="Gene3D" id="3.30.1490.20">
    <property type="entry name" value="ATP-grasp fold, A domain"/>
    <property type="match status" value="1"/>
</dbReference>
<dbReference type="PROSITE" id="PS50975">
    <property type="entry name" value="ATP_GRASP"/>
    <property type="match status" value="1"/>
</dbReference>
<keyword evidence="1" id="KW-0547">Nucleotide-binding</keyword>
<comment type="caution">
    <text evidence="3">The sequence shown here is derived from an EMBL/GenBank/DDBJ whole genome shotgun (WGS) entry which is preliminary data.</text>
</comment>
<dbReference type="AlphaFoldDB" id="A0A1V1NWW3"/>
<dbReference type="GO" id="GO:0018169">
    <property type="term" value="F:ribosomal S6-glutamic acid ligase activity"/>
    <property type="evidence" value="ECO:0007669"/>
    <property type="project" value="TreeGrafter"/>
</dbReference>
<organism evidence="3 4">
    <name type="scientific">Candidatus Magnetoglobus multicellularis str. Araruama</name>
    <dbReference type="NCBI Taxonomy" id="890399"/>
    <lineage>
        <taxon>Bacteria</taxon>
        <taxon>Pseudomonadati</taxon>
        <taxon>Thermodesulfobacteriota</taxon>
        <taxon>Desulfobacteria</taxon>
        <taxon>Desulfobacterales</taxon>
        <taxon>Desulfobacteraceae</taxon>
        <taxon>Candidatus Magnetoglobus</taxon>
    </lineage>
</organism>
<dbReference type="Proteomes" id="UP000189670">
    <property type="component" value="Unassembled WGS sequence"/>
</dbReference>
<keyword evidence="1" id="KW-0067">ATP-binding</keyword>
<gene>
    <name evidence="3" type="ORF">OMM_05350</name>
</gene>
<dbReference type="SUPFAM" id="SSF56059">
    <property type="entry name" value="Glutathione synthetase ATP-binding domain-like"/>
    <property type="match status" value="1"/>
</dbReference>
<dbReference type="GO" id="GO:0009432">
    <property type="term" value="P:SOS response"/>
    <property type="evidence" value="ECO:0007669"/>
    <property type="project" value="TreeGrafter"/>
</dbReference>
<dbReference type="GO" id="GO:0005737">
    <property type="term" value="C:cytoplasm"/>
    <property type="evidence" value="ECO:0007669"/>
    <property type="project" value="TreeGrafter"/>
</dbReference>
<dbReference type="GO" id="GO:0005524">
    <property type="term" value="F:ATP binding"/>
    <property type="evidence" value="ECO:0007669"/>
    <property type="project" value="UniProtKB-UniRule"/>
</dbReference>
<dbReference type="InterPro" id="IPR013651">
    <property type="entry name" value="ATP-grasp_RimK-type"/>
</dbReference>
<protein>
    <submittedName>
        <fullName evidence="3">RimK domain-containing protein</fullName>
    </submittedName>
</protein>
<dbReference type="PANTHER" id="PTHR21621:SF0">
    <property type="entry name" value="BETA-CITRYLGLUTAMATE SYNTHASE B-RELATED"/>
    <property type="match status" value="1"/>
</dbReference>
<dbReference type="PANTHER" id="PTHR21621">
    <property type="entry name" value="RIBOSOMAL PROTEIN S6 MODIFICATION PROTEIN"/>
    <property type="match status" value="1"/>
</dbReference>
<dbReference type="InterPro" id="IPR013815">
    <property type="entry name" value="ATP_grasp_subdomain_1"/>
</dbReference>
<sequence length="278" mass="32139">MILSFHPMIEADKNIICAGREPGESDRKAIQNARAVILPQGCRMSLYQMAVQHCQHVFPNYDAMIHYPGKTGQIRLFQKWQVPHPKSLVFDSVDQWIQSREQLMAQIQFPCVFKFSWGGEGHTVYYIESEKQLDTHIQLAQKYEKTGQHGFLVQEYIPCQGRSLRMVIVYQTVASYWRVQTDSFYSNISRGATVEYDTQPELIESAKLLMIDFCQKTHINLAGFDFIFHEKYQTPLFLEINYFFGRKGLGGGEAFYKLLVSGIKDWLKGVDIKSNNGR</sequence>
<evidence type="ECO:0000313" key="3">
    <source>
        <dbReference type="EMBL" id="ETR67048.1"/>
    </source>
</evidence>
<name>A0A1V1NWW3_9BACT</name>
<evidence type="ECO:0000256" key="1">
    <source>
        <dbReference type="PROSITE-ProRule" id="PRU00409"/>
    </source>
</evidence>
<reference evidence="4" key="1">
    <citation type="submission" date="2012-11" db="EMBL/GenBank/DDBJ databases">
        <authorList>
            <person name="Lucero-Rivera Y.E."/>
            <person name="Tovar-Ramirez D."/>
        </authorList>
    </citation>
    <scope>NUCLEOTIDE SEQUENCE [LARGE SCALE GENOMIC DNA]</scope>
    <source>
        <strain evidence="4">Araruama</strain>
    </source>
</reference>
<dbReference type="EMBL" id="ATBP01001588">
    <property type="protein sequence ID" value="ETR67048.1"/>
    <property type="molecule type" value="Genomic_DNA"/>
</dbReference>
<feature type="domain" description="ATP-grasp" evidence="2">
    <location>
        <begin position="74"/>
        <end position="271"/>
    </location>
</feature>